<dbReference type="Pfam" id="PF00665">
    <property type="entry name" value="rve"/>
    <property type="match status" value="1"/>
</dbReference>
<comment type="caution">
    <text evidence="2">The sequence shown here is derived from an EMBL/GenBank/DDBJ whole genome shotgun (WGS) entry which is preliminary data.</text>
</comment>
<feature type="domain" description="Integrase catalytic" evidence="1">
    <location>
        <begin position="86"/>
        <end position="195"/>
    </location>
</feature>
<dbReference type="GO" id="GO:0015074">
    <property type="term" value="P:DNA integration"/>
    <property type="evidence" value="ECO:0007669"/>
    <property type="project" value="InterPro"/>
</dbReference>
<name>A0A371G6M5_MUCPR</name>
<evidence type="ECO:0000259" key="1">
    <source>
        <dbReference type="PROSITE" id="PS50994"/>
    </source>
</evidence>
<feature type="non-terminal residue" evidence="2">
    <location>
        <position position="1"/>
    </location>
</feature>
<dbReference type="InterPro" id="IPR052160">
    <property type="entry name" value="Gypsy_RT_Integrase-like"/>
</dbReference>
<sequence length="195" mass="21212">MCNRPLSQILVRTPTLSVSVPDVPLNVGDDSMTESLFTGASLTPRSNRSSNFVMQHQEATIMDQLGQPGKYLTAGSIGAPFSETPINSSPLAKNAIDFVGPFPVSNGYSYILLVVDYISRWVEAVATKTNDAKVVVDFLKSIIFYRFGVSKALISDQGRGGASSCHSIPPQTNNQAEVFNREIKKTLQKMANPNR</sequence>
<keyword evidence="3" id="KW-1185">Reference proteome</keyword>
<accession>A0A371G6M5</accession>
<dbReference type="InterPro" id="IPR001584">
    <property type="entry name" value="Integrase_cat-core"/>
</dbReference>
<dbReference type="GO" id="GO:0003676">
    <property type="term" value="F:nucleic acid binding"/>
    <property type="evidence" value="ECO:0007669"/>
    <property type="project" value="InterPro"/>
</dbReference>
<organism evidence="2 3">
    <name type="scientific">Mucuna pruriens</name>
    <name type="common">Velvet bean</name>
    <name type="synonym">Dolichos pruriens</name>
    <dbReference type="NCBI Taxonomy" id="157652"/>
    <lineage>
        <taxon>Eukaryota</taxon>
        <taxon>Viridiplantae</taxon>
        <taxon>Streptophyta</taxon>
        <taxon>Embryophyta</taxon>
        <taxon>Tracheophyta</taxon>
        <taxon>Spermatophyta</taxon>
        <taxon>Magnoliopsida</taxon>
        <taxon>eudicotyledons</taxon>
        <taxon>Gunneridae</taxon>
        <taxon>Pentapetalae</taxon>
        <taxon>rosids</taxon>
        <taxon>fabids</taxon>
        <taxon>Fabales</taxon>
        <taxon>Fabaceae</taxon>
        <taxon>Papilionoideae</taxon>
        <taxon>50 kb inversion clade</taxon>
        <taxon>NPAAA clade</taxon>
        <taxon>indigoferoid/millettioid clade</taxon>
        <taxon>Phaseoleae</taxon>
        <taxon>Mucuna</taxon>
    </lineage>
</organism>
<dbReference type="EMBL" id="QJKJ01006591">
    <property type="protein sequence ID" value="RDX86167.1"/>
    <property type="molecule type" value="Genomic_DNA"/>
</dbReference>
<dbReference type="InterPro" id="IPR012337">
    <property type="entry name" value="RNaseH-like_sf"/>
</dbReference>
<dbReference type="SUPFAM" id="SSF53098">
    <property type="entry name" value="Ribonuclease H-like"/>
    <property type="match status" value="1"/>
</dbReference>
<dbReference type="PANTHER" id="PTHR47266">
    <property type="entry name" value="ENDONUCLEASE-RELATED"/>
    <property type="match status" value="1"/>
</dbReference>
<gene>
    <name evidence="2" type="primary">gag-pol</name>
    <name evidence="2" type="ORF">CR513_32536</name>
</gene>
<proteinExistence type="predicted"/>
<protein>
    <submittedName>
        <fullName evidence="2">Gag-Pol polyprotein</fullName>
    </submittedName>
</protein>
<evidence type="ECO:0000313" key="3">
    <source>
        <dbReference type="Proteomes" id="UP000257109"/>
    </source>
</evidence>
<dbReference type="AlphaFoldDB" id="A0A371G6M5"/>
<evidence type="ECO:0000313" key="2">
    <source>
        <dbReference type="EMBL" id="RDX86167.1"/>
    </source>
</evidence>
<reference evidence="2" key="1">
    <citation type="submission" date="2018-05" db="EMBL/GenBank/DDBJ databases">
        <title>Draft genome of Mucuna pruriens seed.</title>
        <authorList>
            <person name="Nnadi N.E."/>
            <person name="Vos R."/>
            <person name="Hasami M.H."/>
            <person name="Devisetty U.K."/>
            <person name="Aguiy J.C."/>
        </authorList>
    </citation>
    <scope>NUCLEOTIDE SEQUENCE [LARGE SCALE GENOMIC DNA]</scope>
    <source>
        <strain evidence="2">JCA_2017</strain>
    </source>
</reference>
<dbReference type="InterPro" id="IPR036397">
    <property type="entry name" value="RNaseH_sf"/>
</dbReference>
<dbReference type="PROSITE" id="PS50994">
    <property type="entry name" value="INTEGRASE"/>
    <property type="match status" value="1"/>
</dbReference>
<dbReference type="Gene3D" id="3.30.420.10">
    <property type="entry name" value="Ribonuclease H-like superfamily/Ribonuclease H"/>
    <property type="match status" value="1"/>
</dbReference>
<dbReference type="OrthoDB" id="1713704at2759"/>
<dbReference type="Proteomes" id="UP000257109">
    <property type="component" value="Unassembled WGS sequence"/>
</dbReference>